<dbReference type="GO" id="GO:0005737">
    <property type="term" value="C:cytoplasm"/>
    <property type="evidence" value="ECO:0007669"/>
    <property type="project" value="UniProtKB-SubCell"/>
</dbReference>
<feature type="domain" description="C3H1-type" evidence="11">
    <location>
        <begin position="6"/>
        <end position="34"/>
    </location>
</feature>
<dbReference type="SMART" id="SM00438">
    <property type="entry name" value="ZnF_NFX"/>
    <property type="match status" value="4"/>
</dbReference>
<dbReference type="InterPro" id="IPR047187">
    <property type="entry name" value="SF1_C_Upf1"/>
</dbReference>
<evidence type="ECO:0000256" key="9">
    <source>
        <dbReference type="PROSITE-ProRule" id="PRU00723"/>
    </source>
</evidence>
<keyword evidence="4" id="KW-0677">Repeat</keyword>
<evidence type="ECO:0000259" key="12">
    <source>
        <dbReference type="PROSITE" id="PS51981"/>
    </source>
</evidence>
<dbReference type="CDD" id="cd17936">
    <property type="entry name" value="EEXXEc_NFX1"/>
    <property type="match status" value="1"/>
</dbReference>
<dbReference type="SUPFAM" id="SSF52540">
    <property type="entry name" value="P-loop containing nucleoside triphosphate hydrolases"/>
    <property type="match status" value="1"/>
</dbReference>
<accession>A0A1Y1YY66</accession>
<evidence type="ECO:0000256" key="5">
    <source>
        <dbReference type="ARBA" id="ARBA00022771"/>
    </source>
</evidence>
<dbReference type="GO" id="GO:0002376">
    <property type="term" value="P:immune system process"/>
    <property type="evidence" value="ECO:0007669"/>
    <property type="project" value="UniProtKB-KW"/>
</dbReference>
<dbReference type="PROSITE" id="PS51981">
    <property type="entry name" value="ZF_RZ"/>
    <property type="match status" value="1"/>
</dbReference>
<dbReference type="CDD" id="cd18808">
    <property type="entry name" value="SF1_C_Upf1"/>
    <property type="match status" value="1"/>
</dbReference>
<evidence type="ECO:0000256" key="10">
    <source>
        <dbReference type="SAM" id="MobiDB-lite"/>
    </source>
</evidence>
<keyword evidence="7 9" id="KW-0862">Zinc</keyword>
<keyword evidence="8" id="KW-0391">Immunity</keyword>
<evidence type="ECO:0000256" key="4">
    <source>
        <dbReference type="ARBA" id="ARBA00022737"/>
    </source>
</evidence>
<dbReference type="InterPro" id="IPR045055">
    <property type="entry name" value="DNA2/NAM7-like"/>
</dbReference>
<dbReference type="STRING" id="1231657.A0A1Y1YY66"/>
<dbReference type="Pfam" id="PF20173">
    <property type="entry name" value="ZnF_RZ-type"/>
    <property type="match status" value="1"/>
</dbReference>
<evidence type="ECO:0000259" key="11">
    <source>
        <dbReference type="PROSITE" id="PS50103"/>
    </source>
</evidence>
<keyword evidence="2" id="KW-0963">Cytoplasm</keyword>
<evidence type="ECO:0000256" key="2">
    <source>
        <dbReference type="ARBA" id="ARBA00022490"/>
    </source>
</evidence>
<dbReference type="InterPro" id="IPR041679">
    <property type="entry name" value="DNA2/NAM7-like_C"/>
</dbReference>
<proteinExistence type="predicted"/>
<evidence type="ECO:0000256" key="8">
    <source>
        <dbReference type="ARBA" id="ARBA00022859"/>
    </source>
</evidence>
<gene>
    <name evidence="13" type="ORF">BCR34DRAFT_521231</name>
</gene>
<keyword evidence="3 9" id="KW-0479">Metal-binding</keyword>
<dbReference type="CDD" id="cd06008">
    <property type="entry name" value="NF-X1-zinc-finger"/>
    <property type="match status" value="1"/>
</dbReference>
<evidence type="ECO:0000256" key="3">
    <source>
        <dbReference type="ARBA" id="ARBA00022723"/>
    </source>
</evidence>
<dbReference type="PANTHER" id="PTHR10887">
    <property type="entry name" value="DNA2/NAM7 HELICASE FAMILY"/>
    <property type="match status" value="1"/>
</dbReference>
<evidence type="ECO:0000256" key="1">
    <source>
        <dbReference type="ARBA" id="ARBA00004496"/>
    </source>
</evidence>
<dbReference type="InterPro" id="IPR027417">
    <property type="entry name" value="P-loop_NTPase"/>
</dbReference>
<name>A0A1Y1YY66_9PLEO</name>
<feature type="compositionally biased region" description="Low complexity" evidence="10">
    <location>
        <begin position="48"/>
        <end position="61"/>
    </location>
</feature>
<feature type="zinc finger region" description="C3H1-type" evidence="9">
    <location>
        <begin position="6"/>
        <end position="34"/>
    </location>
</feature>
<dbReference type="PANTHER" id="PTHR10887:SF445">
    <property type="entry name" value="NFX1-TYPE ZINC FINGER-CONTAINING PROTEIN 1"/>
    <property type="match status" value="1"/>
</dbReference>
<dbReference type="EMBL" id="MCFA01000155">
    <property type="protein sequence ID" value="ORY02657.1"/>
    <property type="molecule type" value="Genomic_DNA"/>
</dbReference>
<dbReference type="Pfam" id="PF13086">
    <property type="entry name" value="AAA_11"/>
    <property type="match status" value="1"/>
</dbReference>
<keyword evidence="5 9" id="KW-0863">Zinc-finger</keyword>
<evidence type="ECO:0000313" key="14">
    <source>
        <dbReference type="Proteomes" id="UP000193144"/>
    </source>
</evidence>
<evidence type="ECO:0000313" key="13">
    <source>
        <dbReference type="EMBL" id="ORY02657.1"/>
    </source>
</evidence>
<dbReference type="InterPro" id="IPR046439">
    <property type="entry name" value="ZF_RZ_dom"/>
</dbReference>
<comment type="caution">
    <text evidence="13">The sequence shown here is derived from an EMBL/GenBank/DDBJ whole genome shotgun (WGS) entry which is preliminary data.</text>
</comment>
<dbReference type="Proteomes" id="UP000193144">
    <property type="component" value="Unassembled WGS sequence"/>
</dbReference>
<comment type="subcellular location">
    <subcellularLocation>
        <location evidence="1">Cytoplasm</location>
    </subcellularLocation>
</comment>
<feature type="region of interest" description="Disordered" evidence="10">
    <location>
        <begin position="41"/>
        <end position="64"/>
    </location>
</feature>
<dbReference type="PROSITE" id="PS50103">
    <property type="entry name" value="ZF_C3H1"/>
    <property type="match status" value="1"/>
</dbReference>
<dbReference type="FunFam" id="3.40.50.300:FF:001660">
    <property type="entry name" value="NF-X1 finger and helicase protein, putative"/>
    <property type="match status" value="1"/>
</dbReference>
<evidence type="ECO:0000256" key="7">
    <source>
        <dbReference type="ARBA" id="ARBA00022833"/>
    </source>
</evidence>
<dbReference type="GO" id="GO:0031048">
    <property type="term" value="P:regulatory ncRNA-mediated heterochromatin formation"/>
    <property type="evidence" value="ECO:0007669"/>
    <property type="project" value="TreeGrafter"/>
</dbReference>
<dbReference type="GO" id="GO:0008270">
    <property type="term" value="F:zinc ion binding"/>
    <property type="evidence" value="ECO:0007669"/>
    <property type="project" value="UniProtKB-KW"/>
</dbReference>
<keyword evidence="6" id="KW-0067">ATP-binding</keyword>
<dbReference type="GO" id="GO:0004386">
    <property type="term" value="F:helicase activity"/>
    <property type="evidence" value="ECO:0007669"/>
    <property type="project" value="InterPro"/>
</dbReference>
<keyword evidence="6" id="KW-0378">Hydrolase</keyword>
<keyword evidence="6" id="KW-0347">Helicase</keyword>
<dbReference type="GO" id="GO:0031380">
    <property type="term" value="C:nuclear RNA-directed RNA polymerase complex"/>
    <property type="evidence" value="ECO:0007669"/>
    <property type="project" value="TreeGrafter"/>
</dbReference>
<reference evidence="13 14" key="1">
    <citation type="submission" date="2016-07" db="EMBL/GenBank/DDBJ databases">
        <title>Pervasive Adenine N6-methylation of Active Genes in Fungi.</title>
        <authorList>
            <consortium name="DOE Joint Genome Institute"/>
            <person name="Mondo S.J."/>
            <person name="Dannebaum R.O."/>
            <person name="Kuo R.C."/>
            <person name="Labutti K."/>
            <person name="Haridas S."/>
            <person name="Kuo A."/>
            <person name="Salamov A."/>
            <person name="Ahrendt S.R."/>
            <person name="Lipzen A."/>
            <person name="Sullivan W."/>
            <person name="Andreopoulos W.B."/>
            <person name="Clum A."/>
            <person name="Lindquist E."/>
            <person name="Daum C."/>
            <person name="Ramamoorthy G.K."/>
            <person name="Gryganskyi A."/>
            <person name="Culley D."/>
            <person name="Magnuson J.K."/>
            <person name="James T.Y."/>
            <person name="O'Malley M.A."/>
            <person name="Stajich J.E."/>
            <person name="Spatafora J.W."/>
            <person name="Visel A."/>
            <person name="Grigoriev I.V."/>
        </authorList>
    </citation>
    <scope>NUCLEOTIDE SEQUENCE [LARGE SCALE GENOMIC DNA]</scope>
    <source>
        <strain evidence="13 14">CBS 115471</strain>
    </source>
</reference>
<dbReference type="InterPro" id="IPR000967">
    <property type="entry name" value="Znf_NFX1"/>
</dbReference>
<dbReference type="InterPro" id="IPR000571">
    <property type="entry name" value="Znf_CCCH"/>
</dbReference>
<evidence type="ECO:0000256" key="6">
    <source>
        <dbReference type="ARBA" id="ARBA00022806"/>
    </source>
</evidence>
<dbReference type="InterPro" id="IPR041677">
    <property type="entry name" value="DNA2/NAM7_AAA_11"/>
</dbReference>
<dbReference type="OrthoDB" id="2423195at2759"/>
<keyword evidence="6" id="KW-0547">Nucleotide-binding</keyword>
<protein>
    <submittedName>
        <fullName evidence="13">Uncharacterized protein</fullName>
    </submittedName>
</protein>
<dbReference type="Gene3D" id="3.40.50.300">
    <property type="entry name" value="P-loop containing nucleotide triphosphate hydrolases"/>
    <property type="match status" value="2"/>
</dbReference>
<dbReference type="Pfam" id="PF13087">
    <property type="entry name" value="AAA_12"/>
    <property type="match status" value="1"/>
</dbReference>
<keyword evidence="14" id="KW-1185">Reference proteome</keyword>
<feature type="domain" description="RZ-type" evidence="12">
    <location>
        <begin position="1853"/>
        <end position="1929"/>
    </location>
</feature>
<organism evidence="13 14">
    <name type="scientific">Clohesyomyces aquaticus</name>
    <dbReference type="NCBI Taxonomy" id="1231657"/>
    <lineage>
        <taxon>Eukaryota</taxon>
        <taxon>Fungi</taxon>
        <taxon>Dikarya</taxon>
        <taxon>Ascomycota</taxon>
        <taxon>Pezizomycotina</taxon>
        <taxon>Dothideomycetes</taxon>
        <taxon>Pleosporomycetidae</taxon>
        <taxon>Pleosporales</taxon>
        <taxon>Lindgomycetaceae</taxon>
        <taxon>Clohesyomyces</taxon>
    </lineage>
</organism>
<sequence length="1932" mass="215966">MARGKDGPPPVCRYFNTPRGCRRGKDCKYSHVVFCGEAATDERANGGNNSQNSRAKKSSSSPQDALLRRWRFHTTEQSSPGKPLTQQARSKFFQDALELVESDASSMQSVIQALATDGGSQRIHQLVKADLRSELEHEQISIFRSTVLPFFKVIVHPKVLASGLLENPVGTIYNTMFGSNGRHAMKLFEYICCIEKALSTQELEPTMAVFANILDKNGTAQLVDGFTQILDVLETAIKSAKDEGGGLSGANTQKWLNRAKHSLGIKIGFANSTASRHKLAKPRARYESVVDGPGELSAIGPRHDNDHTVIKNIQILPTFQEIICDRKPYLPVLDASHFHLPGIAGLLDRHFRLYREDSLGPVRDAVNTALKLQTNPGHPHVSDTGLRINTYAGLAFEEIRCDTFNGLIVTLSIEQPDAPSKMTEIDREKWWLSRSRLQKDCLVCILDSMGRAIFATVAEIDEDLAATKKTDFPYQDYTSNPHRAILSVAPAERKDVPTLADYFSGERFSTNLSLLEFPKILLQTFQPTLVAIREMFEATEIPFADLLAPSEIASDLMEVGLPNYTKQRDFQFDLSCLLTNGQSLALSPGVAFNTKALTTKSTLDYKQAETVVQSLSRRLALCQGPPGTGKSYTGVGLVRVMLSNRTKAELGPILVVTYTNHALDQFLEHLLDSGVDRVVRMGSRSKCERLQDLNLRVVTRGMDRTSSEKQVEYYRRQVVEADALYATGSIRDLRLANSPDELKKYLQENYTLQYEQFWGVDNEGFEMVTYSTEYIMRAWLTGMPTYTGRPRAERSIEELLMPSSKVWEMSSDERKKLHNYWKKDCKALRKQMFLSALDSYHKSKVEHDDARQEIHLRCLEDANIIGITTSGLARNRKLLERCSIKAVLVEEAGEVLESHILTALLPSVEHLILIGDHFQLKPQVANYDLSSESSRGKKYSLDISLFERLVSPPKDGPGVKLPLCTLQTQRRMHPSISKLVRSTLYPNLEDAENVTLYPEVSGMLKCLYWLDHRHLEAGAESNELLATSKSNDFEVGFTTDLVGHLLKQRKYQAGEIAVITPYLGQLFKIRQELSCYYEIVLDDRDTEALEKAGIMKEDDMAIKKKSLKKETFLNSVKVASVDNFQGEEAKVVIVSLVRSNKENNCGFLKTFNRINVLLSRAKHGMYIIGNSETSASVPMWAQVIEMLKQNDSFGLSLSLCCPRHPDTDIQVSTRDDFQLYAPEGGCNLKCDRRLKCGHACLYKCHSDFRHDSVRCLEPCPRTKPGCEHVCPKYCGDLCDRQCRVVLKNINVELPCGHILQTLRCWEFQAQDKIKCTVPVQRTVSRCGHTVNIACHVDVKLENFNCPAPCNGNMGCGHPCKLECWQCRTIFDERHGTCPQMCQRKYTNCSHACQALCHDGKPCGPCERPCEVACSHSRCDQQCGQPCVPCAQAECPSSCPHSKCTMPCAVPCDRIPCSKRCLKSLACGHQCPSLCGETCPEVKYCQVCGDHSVKSMIVDLLEFTAYRDADLNEDALIVPRCGHAKLMSSMDGTLGMSAAYDMNEDGTVKAIKGCEPFSIGSTTSSTSELKDLPGCPDCRGSLRNINRYGRIVRRVLLDEGTKRFVTSAGTTFGPLVERLYTVQERLGDSRERPKQLDLPPVLALNGNREQQFQALCTVVKAWDRYTEIKATRQAIANYFAKVHKDETPYTRLWHLVEHARRKAGRSGAVQAHSSVAHMAFHLMALALVIRCDLMFLADVLNQLKKLPKGPLGMDIRIDLTKCRNECLELIKGAGDSKDYERVVEGHIFYARYCAIERSFVPTPAASTALTHDGTAHTNAAHYLCETFGGKLESLVSEVKYVERSLSSGTFIQPVTSEERRSILTAMANELRGTGHWYTCENGHPFSIGECGMPMEEARCPQCNSQIGGRNHTAVEGVVRATELDEELRRMHLG</sequence>